<dbReference type="RefSeq" id="WP_170020320.1">
    <property type="nucleotide sequence ID" value="NZ_JABCSC020000001.1"/>
</dbReference>
<organism evidence="2 3">
    <name type="scientific">Uliginosibacterium aquaticum</name>
    <dbReference type="NCBI Taxonomy" id="2731212"/>
    <lineage>
        <taxon>Bacteria</taxon>
        <taxon>Pseudomonadati</taxon>
        <taxon>Pseudomonadota</taxon>
        <taxon>Betaproteobacteria</taxon>
        <taxon>Rhodocyclales</taxon>
        <taxon>Zoogloeaceae</taxon>
        <taxon>Uliginosibacterium</taxon>
    </lineage>
</organism>
<comment type="caution">
    <text evidence="2">The sequence shown here is derived from an EMBL/GenBank/DDBJ whole genome shotgun (WGS) entry which is preliminary data.</text>
</comment>
<keyword evidence="1" id="KW-0732">Signal</keyword>
<feature type="chain" id="PRO_5046836527" evidence="1">
    <location>
        <begin position="20"/>
        <end position="234"/>
    </location>
</feature>
<protein>
    <submittedName>
        <fullName evidence="2">Uncharacterized protein</fullName>
    </submittedName>
</protein>
<dbReference type="EMBL" id="JABCSC020000001">
    <property type="protein sequence ID" value="NSL53964.1"/>
    <property type="molecule type" value="Genomic_DNA"/>
</dbReference>
<evidence type="ECO:0000313" key="2">
    <source>
        <dbReference type="EMBL" id="NSL53964.1"/>
    </source>
</evidence>
<dbReference type="Proteomes" id="UP000778523">
    <property type="component" value="Unassembled WGS sequence"/>
</dbReference>
<accession>A0ABX2IH57</accession>
<evidence type="ECO:0000256" key="1">
    <source>
        <dbReference type="SAM" id="SignalP"/>
    </source>
</evidence>
<keyword evidence="3" id="KW-1185">Reference proteome</keyword>
<feature type="signal peptide" evidence="1">
    <location>
        <begin position="1"/>
        <end position="19"/>
    </location>
</feature>
<proteinExistence type="predicted"/>
<gene>
    <name evidence="2" type="ORF">HJ583_002900</name>
</gene>
<sequence length="234" mass="26037">MKGLISVLALSILSTSVWADPAPSKPDPLQSGDQVSNAFRKYVQDAPGSEPVLENRTLTYSYAIESDSASEILLRYGNGSAEVLDKKLAVIASISKTGERRAIPADAVEHWMPKTELKPGMKWSFENHWESPASNESAYVCRFDGEFKARSSASERDVSINGQVVRLPVTVVDIEGKTYLQVCEGAVPYTRERRVYSKDLHLVLEHEYLARDPFGKLFEGWLQTVTAVTTKNRL</sequence>
<evidence type="ECO:0000313" key="3">
    <source>
        <dbReference type="Proteomes" id="UP000778523"/>
    </source>
</evidence>
<name>A0ABX2IH57_9RHOO</name>
<reference evidence="2 3" key="1">
    <citation type="submission" date="2020-06" db="EMBL/GenBank/DDBJ databases">
        <title>Draft genome of Uliginosibacterium sp. IMCC34675.</title>
        <authorList>
            <person name="Song J."/>
        </authorList>
    </citation>
    <scope>NUCLEOTIDE SEQUENCE [LARGE SCALE GENOMIC DNA]</scope>
    <source>
        <strain evidence="2 3">IMCC34675</strain>
    </source>
</reference>